<dbReference type="InterPro" id="IPR008183">
    <property type="entry name" value="Aldose_1/G6P_1-epimerase"/>
</dbReference>
<dbReference type="Pfam" id="PF01263">
    <property type="entry name" value="Aldose_epim"/>
    <property type="match status" value="1"/>
</dbReference>
<dbReference type="CDD" id="cd09020">
    <property type="entry name" value="D-hex-6-P-epi_like"/>
    <property type="match status" value="1"/>
</dbReference>
<reference evidence="5" key="1">
    <citation type="submission" date="2009-10" db="EMBL/GenBank/DDBJ databases">
        <title>Diversity of trophic interactions inside an arsenic-rich microbial ecosystem.</title>
        <authorList>
            <person name="Bertin P.N."/>
            <person name="Heinrich-Salmeron A."/>
            <person name="Pelletier E."/>
            <person name="Goulhen-Chollet F."/>
            <person name="Arsene-Ploetze F."/>
            <person name="Gallien S."/>
            <person name="Calteau A."/>
            <person name="Vallenet D."/>
            <person name="Casiot C."/>
            <person name="Chane-Woon-Ming B."/>
            <person name="Giloteaux L."/>
            <person name="Barakat M."/>
            <person name="Bonnefoy V."/>
            <person name="Bruneel O."/>
            <person name="Chandler M."/>
            <person name="Cleiss J."/>
            <person name="Duran R."/>
            <person name="Elbaz-Poulichet F."/>
            <person name="Fonknechten N."/>
            <person name="Lauga B."/>
            <person name="Mornico D."/>
            <person name="Ortet P."/>
            <person name="Schaeffer C."/>
            <person name="Siguier P."/>
            <person name="Alexander Thil Smith A."/>
            <person name="Van Dorsselaer A."/>
            <person name="Weissenbach J."/>
            <person name="Medigue C."/>
            <person name="Le Paslier D."/>
        </authorList>
    </citation>
    <scope>NUCLEOTIDE SEQUENCE</scope>
</reference>
<comment type="catalytic activity">
    <reaction evidence="1">
        <text>alpha-D-glucose 6-phosphate = beta-D-glucose 6-phosphate</text>
        <dbReference type="Rhea" id="RHEA:16249"/>
        <dbReference type="ChEBI" id="CHEBI:58225"/>
        <dbReference type="ChEBI" id="CHEBI:58247"/>
        <dbReference type="EC" id="5.1.3.15"/>
    </reaction>
</comment>
<dbReference type="PIRSF" id="PIRSF016020">
    <property type="entry name" value="PHexose_mutarotase"/>
    <property type="match status" value="1"/>
</dbReference>
<dbReference type="AlphaFoldDB" id="E6QTD9"/>
<gene>
    <name evidence="5" type="ORF">CARN7_1293</name>
</gene>
<evidence type="ECO:0000256" key="4">
    <source>
        <dbReference type="ARBA" id="ARBA00023235"/>
    </source>
</evidence>
<comment type="similarity">
    <text evidence="2">Belongs to the glucose-6-phosphate 1-epimerase family.</text>
</comment>
<evidence type="ECO:0000256" key="1">
    <source>
        <dbReference type="ARBA" id="ARBA00001096"/>
    </source>
</evidence>
<dbReference type="InterPro" id="IPR011013">
    <property type="entry name" value="Gal_mutarotase_sf_dom"/>
</dbReference>
<dbReference type="EMBL" id="CABR01000087">
    <property type="protein sequence ID" value="CBI10511.1"/>
    <property type="molecule type" value="Genomic_DNA"/>
</dbReference>
<dbReference type="PANTHER" id="PTHR11122:SF13">
    <property type="entry name" value="GLUCOSE-6-PHOSPHATE 1-EPIMERASE"/>
    <property type="match status" value="1"/>
</dbReference>
<protein>
    <recommendedName>
        <fullName evidence="3">glucose-6-phosphate 1-epimerase</fullName>
        <ecNumber evidence="3">5.1.3.15</ecNumber>
    </recommendedName>
</protein>
<dbReference type="EC" id="5.1.3.15" evidence="3"/>
<dbReference type="GO" id="GO:0005737">
    <property type="term" value="C:cytoplasm"/>
    <property type="evidence" value="ECO:0007669"/>
    <property type="project" value="TreeGrafter"/>
</dbReference>
<dbReference type="PANTHER" id="PTHR11122">
    <property type="entry name" value="APOSPORY-ASSOCIATED PROTEIN C-RELATED"/>
    <property type="match status" value="1"/>
</dbReference>
<dbReference type="SUPFAM" id="SSF74650">
    <property type="entry name" value="Galactose mutarotase-like"/>
    <property type="match status" value="1"/>
</dbReference>
<dbReference type="InterPro" id="IPR014718">
    <property type="entry name" value="GH-type_carb-bd"/>
</dbReference>
<dbReference type="GO" id="GO:0030246">
    <property type="term" value="F:carbohydrate binding"/>
    <property type="evidence" value="ECO:0007669"/>
    <property type="project" value="InterPro"/>
</dbReference>
<evidence type="ECO:0000256" key="3">
    <source>
        <dbReference type="ARBA" id="ARBA00012083"/>
    </source>
</evidence>
<comment type="caution">
    <text evidence="5">The sequence shown here is derived from an EMBL/GenBank/DDBJ whole genome shotgun (WGS) entry which is preliminary data.</text>
</comment>
<dbReference type="Gene3D" id="2.70.98.10">
    <property type="match status" value="1"/>
</dbReference>
<proteinExistence type="inferred from homology"/>
<accession>E6QTD9</accession>
<name>E6QTD9_9ZZZZ</name>
<dbReference type="InterPro" id="IPR025532">
    <property type="entry name" value="G6P_1-epimerase"/>
</dbReference>
<organism evidence="5">
    <name type="scientific">mine drainage metagenome</name>
    <dbReference type="NCBI Taxonomy" id="410659"/>
    <lineage>
        <taxon>unclassified sequences</taxon>
        <taxon>metagenomes</taxon>
        <taxon>ecological metagenomes</taxon>
    </lineage>
</organism>
<evidence type="ECO:0000256" key="2">
    <source>
        <dbReference type="ARBA" id="ARBA00005866"/>
    </source>
</evidence>
<sequence>MKMHKMDLVALNEEFGMISTLKIEDISGVPVLIISTPLANARIALQGAQVLAWQPAGHMPILWTSHHAVYRPGQGVRGGVPVCWPWFGAGEEGQPAHGFVRTRMWTLRETNWVGDRLIVRMGLSDNADTRAIWDHGFDLELQVDIGRTLVMRLVTRNTGHKTFHITDALHTYFFVGDIARTTVTGLEKTAYLDKVLDFKQHVQTGPVTFTGETDRIYLDTTSTCVIHDPAQDRKIVVSKSGSHSTVVWNPWLDKAAKFADMRPEEYQHMLCVETANAGKDSIALAHGEQHVLETEISVEVTA</sequence>
<keyword evidence="4 5" id="KW-0413">Isomerase</keyword>
<dbReference type="GO" id="GO:0047938">
    <property type="term" value="F:glucose-6-phosphate 1-epimerase activity"/>
    <property type="evidence" value="ECO:0007669"/>
    <property type="project" value="UniProtKB-EC"/>
</dbReference>
<evidence type="ECO:0000313" key="5">
    <source>
        <dbReference type="EMBL" id="CBI10511.1"/>
    </source>
</evidence>
<dbReference type="GO" id="GO:0005975">
    <property type="term" value="P:carbohydrate metabolic process"/>
    <property type="evidence" value="ECO:0007669"/>
    <property type="project" value="InterPro"/>
</dbReference>